<feature type="transmembrane region" description="Helical" evidence="5">
    <location>
        <begin position="751"/>
        <end position="768"/>
    </location>
</feature>
<sequence length="1022" mass="113407">MDRPRPAPDASVYPPIRKRIKSSYDLPYRKLHEATILDRDTGSVPMTLDALQTSGPFQVRGWVSAKDTIYANPKEKTTLESAGLVYIYADSVVNWIHEFNPVTPMRPTFWVLSDNVCWYKIEVASLLSMPVDEVLTLLRQNRDKLIELGSGDRQLVKCNFYQEWVTAKAKEDALEMSQEMVDSSLDMLARDTRMDSKSLNRGDRRGDNIKAVTDITFNIKKEEEEDEQPSFEEHEDAYWSAEEEISLVEHDDKNSTATIHATSQDNNKDAILNALDGHQLHQQHEQLATTPSSCVHSLGIHQQHVAEPIFMATGKKWEGLPAPCPADICPLHFALPSGTVSEEIRTLIKENFAEDDAGWSEADIFICPIALCLVSISNSSFRTTEEFSGAIIGHVAEHDLTLDDAEDRIRRYLSMKKRRQMTALHQHTTPVFDVQLYWKIKSGEIRAPSMTFTTGTRLSSQLNSRRMSRHFKTIAIPRGIPDSYEAKPNKESMKGATSQPVHALYPTLRPSIAAPPRGRQISAPGSTPEGTVENTVRAHIHIPVQPKSIPQEEDEIPAAPMDSVEIVASSRASSFEGALSSPIRAHGYINENEYVDIETLDDLEDEEDIIMDEGRATIQIHSIVQDRSIPRQEVSAISVQTFRSVSQKRLPTASSGSGTESDSELAMRKRDTVKRSRVLSMETGSTLGPQLGTAIAAVVMLWIFKRLNLITYRRLDTNEAKKWFPISLGLVAMIYTGSKSLQFLSIPVYTIFKNLTIILIAYGEVLWFGSKVTPLMLLSFAFMLLSSVIAGWSDISSFVPSDRTDLRLNPGYGWIALNCLSSAGYVLYMRKRIKHFNFKDFDTVYYNNLLSLPVMLLLSLCLEGWTSGEFERTFAPEVRSSLTIAILLSGVSSFLISYGSAWCVRVTSSTTYSMVGALNKLPVAASGILFLGDPATLGNIFGIFFGLVAGMLYSYSKSEQAQKNFALANGSSLSTKQGLVDTTNVATSATAEAIELTIPASMSSKSAALPLYKPNPDGKIAD</sequence>
<feature type="compositionally biased region" description="Basic and acidic residues" evidence="6">
    <location>
        <begin position="484"/>
        <end position="493"/>
    </location>
</feature>
<keyword evidence="4 5" id="KW-0472">Membrane</keyword>
<keyword evidence="3 5" id="KW-1133">Transmembrane helix</keyword>
<feature type="transmembrane region" description="Helical" evidence="5">
    <location>
        <begin position="880"/>
        <end position="904"/>
    </location>
</feature>
<comment type="similarity">
    <text evidence="5">Belongs to the TPT transporter family. SLC35D subfamily.</text>
</comment>
<comment type="subcellular location">
    <subcellularLocation>
        <location evidence="5">Golgi apparatus membrane</location>
        <topology evidence="5">Multi-pass membrane protein</topology>
    </subcellularLocation>
    <subcellularLocation>
        <location evidence="5">Cytoplasmic vesicle membrane</location>
        <topology evidence="5">Multi-pass membrane protein</topology>
    </subcellularLocation>
    <subcellularLocation>
        <location evidence="5">Endoplasmic reticulum membrane</location>
        <topology evidence="5">Multi-pass membrane protein</topology>
    </subcellularLocation>
    <subcellularLocation>
        <location evidence="1">Membrane</location>
        <topology evidence="1">Multi-pass membrane protein</topology>
    </subcellularLocation>
</comment>
<feature type="transmembrane region" description="Helical" evidence="5">
    <location>
        <begin position="849"/>
        <end position="868"/>
    </location>
</feature>
<evidence type="ECO:0000256" key="6">
    <source>
        <dbReference type="SAM" id="MobiDB-lite"/>
    </source>
</evidence>
<evidence type="ECO:0000259" key="7">
    <source>
        <dbReference type="Pfam" id="PF00892"/>
    </source>
</evidence>
<evidence type="ECO:0000313" key="9">
    <source>
        <dbReference type="Proteomes" id="UP000738325"/>
    </source>
</evidence>
<dbReference type="InterPro" id="IPR037185">
    <property type="entry name" value="EmrE-like"/>
</dbReference>
<organism evidence="8 9">
    <name type="scientific">Dissophora globulifera</name>
    <dbReference type="NCBI Taxonomy" id="979702"/>
    <lineage>
        <taxon>Eukaryota</taxon>
        <taxon>Fungi</taxon>
        <taxon>Fungi incertae sedis</taxon>
        <taxon>Mucoromycota</taxon>
        <taxon>Mortierellomycotina</taxon>
        <taxon>Mortierellomycetes</taxon>
        <taxon>Mortierellales</taxon>
        <taxon>Mortierellaceae</taxon>
        <taxon>Dissophora</taxon>
    </lineage>
</organism>
<keyword evidence="9" id="KW-1185">Reference proteome</keyword>
<evidence type="ECO:0000256" key="1">
    <source>
        <dbReference type="ARBA" id="ARBA00004141"/>
    </source>
</evidence>
<evidence type="ECO:0000256" key="5">
    <source>
        <dbReference type="RuleBase" id="RU367097"/>
    </source>
</evidence>
<protein>
    <recommendedName>
        <fullName evidence="5">GDP-mannose transporter</fullName>
        <shortName evidence="5">GMT</shortName>
    </recommendedName>
</protein>
<reference evidence="8" key="1">
    <citation type="journal article" date="2020" name="Fungal Divers.">
        <title>Resolving the Mortierellaceae phylogeny through synthesis of multi-gene phylogenetics and phylogenomics.</title>
        <authorList>
            <person name="Vandepol N."/>
            <person name="Liber J."/>
            <person name="Desiro A."/>
            <person name="Na H."/>
            <person name="Kennedy M."/>
            <person name="Barry K."/>
            <person name="Grigoriev I.V."/>
            <person name="Miller A.N."/>
            <person name="O'Donnell K."/>
            <person name="Stajich J.E."/>
            <person name="Bonito G."/>
        </authorList>
    </citation>
    <scope>NUCLEOTIDE SEQUENCE</scope>
    <source>
        <strain evidence="8">REB-010B</strain>
    </source>
</reference>
<accession>A0A9P6RVY2</accession>
<keyword evidence="5" id="KW-0256">Endoplasmic reticulum</keyword>
<feature type="domain" description="EamA" evidence="7">
    <location>
        <begin position="810"/>
        <end position="952"/>
    </location>
</feature>
<feature type="compositionally biased region" description="Polar residues" evidence="6">
    <location>
        <begin position="648"/>
        <end position="660"/>
    </location>
</feature>
<feature type="region of interest" description="Disordered" evidence="6">
    <location>
        <begin position="480"/>
        <end position="502"/>
    </location>
</feature>
<keyword evidence="5" id="KW-0762">Sugar transport</keyword>
<feature type="transmembrane region" description="Helical" evidence="5">
    <location>
        <begin position="687"/>
        <end position="704"/>
    </location>
</feature>
<evidence type="ECO:0000256" key="3">
    <source>
        <dbReference type="ARBA" id="ARBA00022989"/>
    </source>
</evidence>
<dbReference type="GO" id="GO:0000139">
    <property type="term" value="C:Golgi membrane"/>
    <property type="evidence" value="ECO:0007669"/>
    <property type="project" value="UniProtKB-SubCell"/>
</dbReference>
<keyword evidence="2 5" id="KW-0812">Transmembrane</keyword>
<dbReference type="InterPro" id="IPR000620">
    <property type="entry name" value="EamA_dom"/>
</dbReference>
<dbReference type="NCBIfam" id="TIGR00803">
    <property type="entry name" value="nst"/>
    <property type="match status" value="1"/>
</dbReference>
<dbReference type="OrthoDB" id="417037at2759"/>
<feature type="transmembrane region" description="Helical" evidence="5">
    <location>
        <begin position="937"/>
        <end position="955"/>
    </location>
</feature>
<feature type="region of interest" description="Disordered" evidence="6">
    <location>
        <begin position="648"/>
        <end position="671"/>
    </location>
</feature>
<name>A0A9P6RVY2_9FUNG</name>
<dbReference type="InterPro" id="IPR050186">
    <property type="entry name" value="TPT_transporter"/>
</dbReference>
<dbReference type="PANTHER" id="PTHR11132">
    <property type="entry name" value="SOLUTE CARRIER FAMILY 35"/>
    <property type="match status" value="1"/>
</dbReference>
<gene>
    <name evidence="8" type="primary">VRG4_2</name>
    <name evidence="8" type="ORF">BGZ99_008556</name>
</gene>
<evidence type="ECO:0000313" key="8">
    <source>
        <dbReference type="EMBL" id="KAG0327006.1"/>
    </source>
</evidence>
<dbReference type="GO" id="GO:0030659">
    <property type="term" value="C:cytoplasmic vesicle membrane"/>
    <property type="evidence" value="ECO:0007669"/>
    <property type="project" value="UniProtKB-SubCell"/>
</dbReference>
<keyword evidence="5" id="KW-0813">Transport</keyword>
<feature type="transmembrane region" description="Helical" evidence="5">
    <location>
        <begin position="775"/>
        <end position="792"/>
    </location>
</feature>
<keyword evidence="5" id="KW-0333">Golgi apparatus</keyword>
<dbReference type="AlphaFoldDB" id="A0A9P6RVY2"/>
<comment type="subunit">
    <text evidence="5">Homooligomer.</text>
</comment>
<comment type="function">
    <text evidence="5">Involved in the import of GDP-mannose from the cytoplasm into the Golgi lumen.</text>
</comment>
<keyword evidence="5" id="KW-0968">Cytoplasmic vesicle</keyword>
<evidence type="ECO:0000256" key="4">
    <source>
        <dbReference type="ARBA" id="ARBA00023136"/>
    </source>
</evidence>
<dbReference type="Proteomes" id="UP000738325">
    <property type="component" value="Unassembled WGS sequence"/>
</dbReference>
<dbReference type="SUPFAM" id="SSF103481">
    <property type="entry name" value="Multidrug resistance efflux transporter EmrE"/>
    <property type="match status" value="1"/>
</dbReference>
<feature type="transmembrane region" description="Helical" evidence="5">
    <location>
        <begin position="911"/>
        <end position="931"/>
    </location>
</feature>
<dbReference type="GO" id="GO:0005789">
    <property type="term" value="C:endoplasmic reticulum membrane"/>
    <property type="evidence" value="ECO:0007669"/>
    <property type="project" value="UniProtKB-SubCell"/>
</dbReference>
<feature type="transmembrane region" description="Helical" evidence="5">
    <location>
        <begin position="724"/>
        <end position="745"/>
    </location>
</feature>
<proteinExistence type="inferred from homology"/>
<evidence type="ECO:0000256" key="2">
    <source>
        <dbReference type="ARBA" id="ARBA00022692"/>
    </source>
</evidence>
<dbReference type="Pfam" id="PF00892">
    <property type="entry name" value="EamA"/>
    <property type="match status" value="1"/>
</dbReference>
<feature type="transmembrane region" description="Helical" evidence="5">
    <location>
        <begin position="812"/>
        <end position="828"/>
    </location>
</feature>
<dbReference type="EMBL" id="JAAAIP010000067">
    <property type="protein sequence ID" value="KAG0327006.1"/>
    <property type="molecule type" value="Genomic_DNA"/>
</dbReference>
<comment type="caution">
    <text evidence="8">The sequence shown here is derived from an EMBL/GenBank/DDBJ whole genome shotgun (WGS) entry which is preliminary data.</text>
</comment>